<dbReference type="InterPro" id="IPR001387">
    <property type="entry name" value="Cro/C1-type_HTH"/>
</dbReference>
<evidence type="ECO:0000259" key="1">
    <source>
        <dbReference type="PROSITE" id="PS50943"/>
    </source>
</evidence>
<dbReference type="Proteomes" id="UP000198711">
    <property type="component" value="Unassembled WGS sequence"/>
</dbReference>
<dbReference type="PROSITE" id="PS50943">
    <property type="entry name" value="HTH_CROC1"/>
    <property type="match status" value="1"/>
</dbReference>
<gene>
    <name evidence="2" type="ORF">SAMN05444410_102251</name>
</gene>
<sequence length="53" mass="5979">METLAYEADIEYRQLGRIERGEINTSILSLLKISEALGIEVYTLFQFAANVGK</sequence>
<reference evidence="2 3" key="1">
    <citation type="submission" date="2016-10" db="EMBL/GenBank/DDBJ databases">
        <authorList>
            <person name="Varghese N."/>
            <person name="Submissions S."/>
        </authorList>
    </citation>
    <scope>NUCLEOTIDE SEQUENCE [LARGE SCALE GENOMIC DNA]</scope>
    <source>
        <strain evidence="2 3">DSM 25353</strain>
    </source>
</reference>
<name>A0A8X8LE39_9BACT</name>
<organism evidence="2 3">
    <name type="scientific">Hydrobacter penzbergensis</name>
    <dbReference type="NCBI Taxonomy" id="1235997"/>
    <lineage>
        <taxon>Bacteria</taxon>
        <taxon>Pseudomonadati</taxon>
        <taxon>Bacteroidota</taxon>
        <taxon>Chitinophagia</taxon>
        <taxon>Chitinophagales</taxon>
        <taxon>Chitinophagaceae</taxon>
        <taxon>Hydrobacter</taxon>
    </lineage>
</organism>
<comment type="caution">
    <text evidence="2">The sequence shown here is derived from an EMBL/GenBank/DDBJ whole genome shotgun (WGS) entry which is preliminary data.</text>
</comment>
<dbReference type="GO" id="GO:0003677">
    <property type="term" value="F:DNA binding"/>
    <property type="evidence" value="ECO:0007669"/>
    <property type="project" value="InterPro"/>
</dbReference>
<dbReference type="AlphaFoldDB" id="A0A8X8LE39"/>
<dbReference type="EMBL" id="FNNO01000002">
    <property type="protein sequence ID" value="SDW41726.1"/>
    <property type="molecule type" value="Genomic_DNA"/>
</dbReference>
<protein>
    <submittedName>
        <fullName evidence="2">Helix-turn-helix</fullName>
    </submittedName>
</protein>
<evidence type="ECO:0000313" key="3">
    <source>
        <dbReference type="Proteomes" id="UP000198711"/>
    </source>
</evidence>
<evidence type="ECO:0000313" key="2">
    <source>
        <dbReference type="EMBL" id="SDW41726.1"/>
    </source>
</evidence>
<keyword evidence="3" id="KW-1185">Reference proteome</keyword>
<feature type="domain" description="HTH cro/C1-type" evidence="1">
    <location>
        <begin position="1"/>
        <end position="44"/>
    </location>
</feature>
<dbReference type="SUPFAM" id="SSF47413">
    <property type="entry name" value="lambda repressor-like DNA-binding domains"/>
    <property type="match status" value="1"/>
</dbReference>
<dbReference type="Pfam" id="PF01381">
    <property type="entry name" value="HTH_3"/>
    <property type="match status" value="1"/>
</dbReference>
<dbReference type="Gene3D" id="1.10.260.40">
    <property type="entry name" value="lambda repressor-like DNA-binding domains"/>
    <property type="match status" value="1"/>
</dbReference>
<dbReference type="InterPro" id="IPR010982">
    <property type="entry name" value="Lambda_DNA-bd_dom_sf"/>
</dbReference>
<proteinExistence type="predicted"/>
<accession>A0A8X8LE39</accession>